<protein>
    <submittedName>
        <fullName evidence="11">Diacylglycerol kinase family protein</fullName>
    </submittedName>
</protein>
<name>A0ABN2UQ94_9MICC</name>
<dbReference type="Gene3D" id="3.40.50.10330">
    <property type="entry name" value="Probable inorganic polyphosphate/atp-NAD kinase, domain 1"/>
    <property type="match status" value="1"/>
</dbReference>
<dbReference type="InterPro" id="IPR050187">
    <property type="entry name" value="Lipid_Phosphate_FormReg"/>
</dbReference>
<dbReference type="InterPro" id="IPR016064">
    <property type="entry name" value="NAD/diacylglycerol_kinase_sf"/>
</dbReference>
<dbReference type="InterPro" id="IPR001206">
    <property type="entry name" value="Diacylglycerol_kinase_cat_dom"/>
</dbReference>
<keyword evidence="4" id="KW-0547">Nucleotide-binding</keyword>
<evidence type="ECO:0000313" key="11">
    <source>
        <dbReference type="EMBL" id="GAA2041421.1"/>
    </source>
</evidence>
<keyword evidence="9" id="KW-0175">Coiled coil</keyword>
<feature type="domain" description="DAGKc" evidence="10">
    <location>
        <begin position="51"/>
        <end position="181"/>
    </location>
</feature>
<evidence type="ECO:0000256" key="7">
    <source>
        <dbReference type="ARBA" id="ARBA00023209"/>
    </source>
</evidence>
<dbReference type="Pfam" id="PF00781">
    <property type="entry name" value="DAGK_cat"/>
    <property type="match status" value="1"/>
</dbReference>
<evidence type="ECO:0000256" key="9">
    <source>
        <dbReference type="SAM" id="Coils"/>
    </source>
</evidence>
<evidence type="ECO:0000259" key="10">
    <source>
        <dbReference type="PROSITE" id="PS50146"/>
    </source>
</evidence>
<evidence type="ECO:0000256" key="1">
    <source>
        <dbReference type="ARBA" id="ARBA00001946"/>
    </source>
</evidence>
<comment type="similarity">
    <text evidence="2">Belongs to the diacylglycerol/lipid kinase family.</text>
</comment>
<comment type="caution">
    <text evidence="11">The sequence shown here is derived from an EMBL/GenBank/DDBJ whole genome shotgun (WGS) entry which is preliminary data.</text>
</comment>
<evidence type="ECO:0000313" key="12">
    <source>
        <dbReference type="Proteomes" id="UP001501461"/>
    </source>
</evidence>
<proteinExistence type="inferred from homology"/>
<dbReference type="PANTHER" id="PTHR12358">
    <property type="entry name" value="SPHINGOSINE KINASE"/>
    <property type="match status" value="1"/>
</dbReference>
<evidence type="ECO:0000256" key="6">
    <source>
        <dbReference type="ARBA" id="ARBA00022840"/>
    </source>
</evidence>
<keyword evidence="5 11" id="KW-0418">Kinase</keyword>
<reference evidence="11 12" key="1">
    <citation type="journal article" date="2019" name="Int. J. Syst. Evol. Microbiol.">
        <title>The Global Catalogue of Microorganisms (GCM) 10K type strain sequencing project: providing services to taxonomists for standard genome sequencing and annotation.</title>
        <authorList>
            <consortium name="The Broad Institute Genomics Platform"/>
            <consortium name="The Broad Institute Genome Sequencing Center for Infectious Disease"/>
            <person name="Wu L."/>
            <person name="Ma J."/>
        </authorList>
    </citation>
    <scope>NUCLEOTIDE SEQUENCE [LARGE SCALE GENOMIC DNA]</scope>
    <source>
        <strain evidence="11 12">JCM 13595</strain>
    </source>
</reference>
<accession>A0ABN2UQ94</accession>
<feature type="coiled-coil region" evidence="9">
    <location>
        <begin position="16"/>
        <end position="43"/>
    </location>
</feature>
<evidence type="ECO:0000256" key="3">
    <source>
        <dbReference type="ARBA" id="ARBA00022679"/>
    </source>
</evidence>
<dbReference type="SUPFAM" id="SSF111331">
    <property type="entry name" value="NAD kinase/diacylglycerol kinase-like"/>
    <property type="match status" value="1"/>
</dbReference>
<dbReference type="PROSITE" id="PS50146">
    <property type="entry name" value="DAGK"/>
    <property type="match status" value="1"/>
</dbReference>
<dbReference type="GO" id="GO:0016301">
    <property type="term" value="F:kinase activity"/>
    <property type="evidence" value="ECO:0007669"/>
    <property type="project" value="UniProtKB-KW"/>
</dbReference>
<dbReference type="Pfam" id="PF19279">
    <property type="entry name" value="YegS_C"/>
    <property type="match status" value="1"/>
</dbReference>
<dbReference type="PANTHER" id="PTHR12358:SF54">
    <property type="entry name" value="SPHINGOSINE KINASE RELATED PROTEIN"/>
    <property type="match status" value="1"/>
</dbReference>
<dbReference type="Gene3D" id="2.60.200.40">
    <property type="match status" value="1"/>
</dbReference>
<keyword evidence="7" id="KW-0443">Lipid metabolism</keyword>
<keyword evidence="3" id="KW-0808">Transferase</keyword>
<keyword evidence="12" id="KW-1185">Reference proteome</keyword>
<dbReference type="Proteomes" id="UP001501461">
    <property type="component" value="Unassembled WGS sequence"/>
</dbReference>
<organism evidence="11 12">
    <name type="scientific">Yaniella flava</name>
    <dbReference type="NCBI Taxonomy" id="287930"/>
    <lineage>
        <taxon>Bacteria</taxon>
        <taxon>Bacillati</taxon>
        <taxon>Actinomycetota</taxon>
        <taxon>Actinomycetes</taxon>
        <taxon>Micrococcales</taxon>
        <taxon>Micrococcaceae</taxon>
        <taxon>Yaniella</taxon>
    </lineage>
</organism>
<evidence type="ECO:0000256" key="5">
    <source>
        <dbReference type="ARBA" id="ARBA00022777"/>
    </source>
</evidence>
<evidence type="ECO:0000256" key="8">
    <source>
        <dbReference type="ARBA" id="ARBA00023264"/>
    </source>
</evidence>
<gene>
    <name evidence="11" type="ORF">GCM10009720_22430</name>
</gene>
<keyword evidence="6" id="KW-0067">ATP-binding</keyword>
<keyword evidence="7" id="KW-0594">Phospholipid biosynthesis</keyword>
<evidence type="ECO:0000256" key="2">
    <source>
        <dbReference type="ARBA" id="ARBA00005983"/>
    </source>
</evidence>
<evidence type="ECO:0000256" key="4">
    <source>
        <dbReference type="ARBA" id="ARBA00022741"/>
    </source>
</evidence>
<keyword evidence="7" id="KW-0444">Lipid biosynthesis</keyword>
<dbReference type="InterPro" id="IPR045540">
    <property type="entry name" value="YegS/DAGK_C"/>
</dbReference>
<sequence>MAVCAIVAAIITTVAWRKARERANRAESLRAELSNQLTQAYELPQVASSLGVPKRVAMVYNPSKAATDQAMPLVMQACGLFGLSEPKLYETDPDDSGFAAVQRAKDDGAQLVVVTGGDGTVRAAAKALMSSDVQMGIIPTGTGNLLARNLHLPINDVQACISIAFNGVVRPIDVISLDMLYADGTRENMVSVVIAGAGYDAEIMHSTSDRLKAAAGWLAYTEAGVRNLRGKRHAVTISTDDGESKRYRLRSAMIANCGYLTGGINMVPEAAIDDGLLDVALLDPRHLVDWIQVATAALKPKTKSPRVTTFQARSCKMVFEEPLVAQIDGDPIPKTKEIVAKNIPDSLQVRVPLPKTPNERE</sequence>
<comment type="cofactor">
    <cofactor evidence="1">
        <name>Mg(2+)</name>
        <dbReference type="ChEBI" id="CHEBI:18420"/>
    </cofactor>
</comment>
<dbReference type="EMBL" id="BAAAMN010000048">
    <property type="protein sequence ID" value="GAA2041421.1"/>
    <property type="molecule type" value="Genomic_DNA"/>
</dbReference>
<keyword evidence="8" id="KW-1208">Phospholipid metabolism</keyword>
<dbReference type="InterPro" id="IPR017438">
    <property type="entry name" value="ATP-NAD_kinase_N"/>
</dbReference>